<gene>
    <name evidence="1" type="ORF">P7228_04825</name>
</gene>
<organism evidence="1 2">
    <name type="scientific">Altererythrobacter arenosus</name>
    <dbReference type="NCBI Taxonomy" id="3032592"/>
    <lineage>
        <taxon>Bacteria</taxon>
        <taxon>Pseudomonadati</taxon>
        <taxon>Pseudomonadota</taxon>
        <taxon>Alphaproteobacteria</taxon>
        <taxon>Sphingomonadales</taxon>
        <taxon>Erythrobacteraceae</taxon>
        <taxon>Altererythrobacter</taxon>
    </lineage>
</organism>
<dbReference type="InterPro" id="IPR025514">
    <property type="entry name" value="DUF4402"/>
</dbReference>
<sequence>MALGCLAAPAAHAQNNAAAPGEAEILGPILFEKIADLDFGPIVPTGTGGTVTINASSGAVTTVGQVIAVGSNQTRALFNVHAPVGVVMIMSGDPSVVLTRVSGTETMTATLSYRHGDGLAVTNVFGLPIGLLATDTRQEIWAGGSLTVAGNQVEGVYQGTFTVSLAFL</sequence>
<dbReference type="EMBL" id="CP121106">
    <property type="protein sequence ID" value="WFL78391.1"/>
    <property type="molecule type" value="Genomic_DNA"/>
</dbReference>
<evidence type="ECO:0000313" key="1">
    <source>
        <dbReference type="EMBL" id="WFL78391.1"/>
    </source>
</evidence>
<accession>A0ABY8FYD8</accession>
<name>A0ABY8FYD8_9SPHN</name>
<reference evidence="1 2" key="1">
    <citation type="submission" date="2023-03" db="EMBL/GenBank/DDBJ databases">
        <title>Altererythrobacter sp. CAU 1644 isolated from sand.</title>
        <authorList>
            <person name="Kim W."/>
        </authorList>
    </citation>
    <scope>NUCLEOTIDE SEQUENCE [LARGE SCALE GENOMIC DNA]</scope>
    <source>
        <strain evidence="1 2">CAU 1644</strain>
    </source>
</reference>
<protein>
    <submittedName>
        <fullName evidence="1">DUF4402 domain-containing protein</fullName>
    </submittedName>
</protein>
<dbReference type="Pfam" id="PF14352">
    <property type="entry name" value="DUF4402"/>
    <property type="match status" value="1"/>
</dbReference>
<dbReference type="RefSeq" id="WP_278017081.1">
    <property type="nucleotide sequence ID" value="NZ_CP121106.1"/>
</dbReference>
<keyword evidence="2" id="KW-1185">Reference proteome</keyword>
<proteinExistence type="predicted"/>
<dbReference type="Proteomes" id="UP001215827">
    <property type="component" value="Chromosome"/>
</dbReference>
<evidence type="ECO:0000313" key="2">
    <source>
        <dbReference type="Proteomes" id="UP001215827"/>
    </source>
</evidence>